<keyword evidence="7" id="KW-1185">Reference proteome</keyword>
<dbReference type="InterPro" id="IPR008393">
    <property type="entry name" value="Adenovirus_late_L2_mu_core"/>
</dbReference>
<evidence type="ECO:0000256" key="3">
    <source>
        <dbReference type="ARBA" id="ARBA00022921"/>
    </source>
</evidence>
<organism evidence="6 7">
    <name type="scientific">Psittacine adenovirus 5</name>
    <dbReference type="NCBI Taxonomy" id="2499624"/>
    <lineage>
        <taxon>Viruses</taxon>
        <taxon>Varidnaviria</taxon>
        <taxon>Bamfordvirae</taxon>
        <taxon>Preplasmiviricota</taxon>
        <taxon>Polisuviricotina</taxon>
        <taxon>Pharingeaviricetes</taxon>
        <taxon>Rowavirales</taxon>
        <taxon>Adenoviridae</taxon>
        <taxon>Siadenovirus</taxon>
        <taxon>Siadenovirus viridis</taxon>
        <taxon>Psittacine siadenovirus D</taxon>
    </lineage>
</organism>
<dbReference type="EMBL" id="MK695679">
    <property type="protein sequence ID" value="QER78604.1"/>
    <property type="molecule type" value="Genomic_DNA"/>
</dbReference>
<evidence type="ECO:0000256" key="5">
    <source>
        <dbReference type="SAM" id="Phobius"/>
    </source>
</evidence>
<keyword evidence="5" id="KW-1133">Transmembrane helix</keyword>
<sequence>MLQFLGSNDQQEFLFCCLLKDVGWVKMFENLAPKKGLHKVHTRVRFNTELRGGFLPFLIPILSSLISAAPAIAGTIIAAKNSR</sequence>
<keyword evidence="3" id="KW-0426">Late protein</keyword>
<dbReference type="GO" id="GO:0003677">
    <property type="term" value="F:DNA binding"/>
    <property type="evidence" value="ECO:0007669"/>
    <property type="project" value="UniProtKB-KW"/>
</dbReference>
<comment type="subcellular location">
    <subcellularLocation>
        <location evidence="1">Virion</location>
    </subcellularLocation>
</comment>
<evidence type="ECO:0000313" key="6">
    <source>
        <dbReference type="EMBL" id="QER78604.1"/>
    </source>
</evidence>
<name>A0A5J6DD34_9ADEN</name>
<evidence type="ECO:0000256" key="1">
    <source>
        <dbReference type="ARBA" id="ARBA00004328"/>
    </source>
</evidence>
<feature type="transmembrane region" description="Helical" evidence="5">
    <location>
        <begin position="57"/>
        <end position="79"/>
    </location>
</feature>
<reference evidence="6 7" key="1">
    <citation type="submission" date="2019-03" db="EMBL/GenBank/DDBJ databases">
        <title>Histologic, ultrastructural, and complete genome sequence of a siadenovirus in a Pacific parrotlet (Forpus coelestis).</title>
        <authorList>
            <person name="Gregory C.R."/>
            <person name="Nilsen R.A."/>
            <person name="Linn S.C."/>
            <person name="Hokamp J.A."/>
            <person name="Cianciolo R.E."/>
            <person name="Ritchie B.W."/>
        </authorList>
    </citation>
    <scope>NUCLEOTIDE SEQUENCE [LARGE SCALE GENOMIC DNA]</scope>
    <source>
        <strain evidence="6">IDL19-3602</strain>
    </source>
</reference>
<evidence type="ECO:0000313" key="7">
    <source>
        <dbReference type="Proteomes" id="UP000680608"/>
    </source>
</evidence>
<dbReference type="Proteomes" id="UP000680608">
    <property type="component" value="Segment"/>
</dbReference>
<proteinExistence type="predicted"/>
<evidence type="ECO:0000256" key="4">
    <source>
        <dbReference type="ARBA" id="ARBA00023125"/>
    </source>
</evidence>
<keyword evidence="2" id="KW-0946">Virion</keyword>
<keyword evidence="5" id="KW-0812">Transmembrane</keyword>
<dbReference type="Pfam" id="PF05829">
    <property type="entry name" value="Adeno_PX"/>
    <property type="match status" value="1"/>
</dbReference>
<accession>A0A5J6DD34</accession>
<evidence type="ECO:0000256" key="2">
    <source>
        <dbReference type="ARBA" id="ARBA00022844"/>
    </source>
</evidence>
<keyword evidence="4" id="KW-0238">DNA-binding</keyword>
<dbReference type="GO" id="GO:0019013">
    <property type="term" value="C:viral nucleocapsid"/>
    <property type="evidence" value="ECO:0007669"/>
    <property type="project" value="InterPro"/>
</dbReference>
<keyword evidence="5" id="KW-0472">Membrane</keyword>
<protein>
    <submittedName>
        <fullName evidence="6">Core protein II</fullName>
    </submittedName>
</protein>